<dbReference type="AlphaFoldDB" id="A0A0P9MI13"/>
<dbReference type="PATRIC" id="fig|264450.4.peg.896"/>
<proteinExistence type="predicted"/>
<name>A0A0P9MI13_PSESX</name>
<comment type="caution">
    <text evidence="1">The sequence shown here is derived from an EMBL/GenBank/DDBJ whole genome shotgun (WGS) entry which is preliminary data.</text>
</comment>
<evidence type="ECO:0000313" key="1">
    <source>
        <dbReference type="EMBL" id="KPW88207.1"/>
    </source>
</evidence>
<protein>
    <submittedName>
        <fullName evidence="1">Uncharacterized protein</fullName>
    </submittedName>
</protein>
<evidence type="ECO:0000313" key="2">
    <source>
        <dbReference type="Proteomes" id="UP000050381"/>
    </source>
</evidence>
<dbReference type="Proteomes" id="UP000050381">
    <property type="component" value="Unassembled WGS sequence"/>
</dbReference>
<gene>
    <name evidence="1" type="ORF">ALO79_00795</name>
</gene>
<organism evidence="1 2">
    <name type="scientific">Pseudomonas syringae pv. castaneae</name>
    <dbReference type="NCBI Taxonomy" id="264450"/>
    <lineage>
        <taxon>Bacteria</taxon>
        <taxon>Pseudomonadati</taxon>
        <taxon>Pseudomonadota</taxon>
        <taxon>Gammaproteobacteria</taxon>
        <taxon>Pseudomonadales</taxon>
        <taxon>Pseudomonadaceae</taxon>
        <taxon>Pseudomonas</taxon>
        <taxon>Pseudomonas syringae</taxon>
    </lineage>
</organism>
<reference evidence="1 2" key="1">
    <citation type="submission" date="2015-09" db="EMBL/GenBank/DDBJ databases">
        <title>Genome announcement of multiple Pseudomonas syringae strains.</title>
        <authorList>
            <person name="Thakur S."/>
            <person name="Wang P.W."/>
            <person name="Gong Y."/>
            <person name="Weir B.S."/>
            <person name="Guttman D.S."/>
        </authorList>
    </citation>
    <scope>NUCLEOTIDE SEQUENCE [LARGE SCALE GENOMIC DNA]</scope>
    <source>
        <strain evidence="1 2">ICMP9419</strain>
    </source>
</reference>
<dbReference type="EMBL" id="LJQD01000610">
    <property type="protein sequence ID" value="KPW88207.1"/>
    <property type="molecule type" value="Genomic_DNA"/>
</dbReference>
<sequence length="137" mass="15423">MMMDQKFLFWHVKIFPLFWSIHMPDLEAVTAPLQRPDNWSSSNAACCARYQIVAAAEPALLCQVLNLFAMQYLIPDQLSVARQEKTLLIGLQVASLSWHRAQVIGEKMRNLIDVCSVEVEQIDAQNSPQTHVALATG</sequence>
<accession>A0A0P9MI13</accession>